<dbReference type="NCBIfam" id="TIGR00838">
    <property type="entry name" value="argH"/>
    <property type="match status" value="1"/>
</dbReference>
<dbReference type="InterPro" id="IPR022761">
    <property type="entry name" value="Fumarate_lyase_N"/>
</dbReference>
<dbReference type="PROSITE" id="PS00163">
    <property type="entry name" value="FUMARATE_LYASES"/>
    <property type="match status" value="1"/>
</dbReference>
<dbReference type="Pfam" id="PF14698">
    <property type="entry name" value="ASL_C2"/>
    <property type="match status" value="1"/>
</dbReference>
<evidence type="ECO:0000256" key="6">
    <source>
        <dbReference type="HAMAP-Rule" id="MF_00006"/>
    </source>
</evidence>
<evidence type="ECO:0000256" key="3">
    <source>
        <dbReference type="ARBA" id="ARBA00022571"/>
    </source>
</evidence>
<evidence type="ECO:0000313" key="9">
    <source>
        <dbReference type="EMBL" id="CBL18334.1"/>
    </source>
</evidence>
<comment type="similarity">
    <text evidence="6">Belongs to the lyase 1 family. Argininosuccinate lyase subfamily.</text>
</comment>
<dbReference type="STRING" id="213810.RUM_23420"/>
<name>D4LFD9_RUMC1</name>
<dbReference type="GO" id="GO:0005829">
    <property type="term" value="C:cytosol"/>
    <property type="evidence" value="ECO:0007669"/>
    <property type="project" value="TreeGrafter"/>
</dbReference>
<dbReference type="SUPFAM" id="SSF48557">
    <property type="entry name" value="L-aspartase-like"/>
    <property type="match status" value="1"/>
</dbReference>
<dbReference type="HOGENOM" id="CLU_027272_2_3_9"/>
<dbReference type="Proteomes" id="UP000007054">
    <property type="component" value="Chromosome"/>
</dbReference>
<keyword evidence="3 6" id="KW-0055">Arginine biosynthesis</keyword>
<dbReference type="GO" id="GO:0042450">
    <property type="term" value="P:L-arginine biosynthetic process via ornithine"/>
    <property type="evidence" value="ECO:0007669"/>
    <property type="project" value="UniProtKB-UniRule"/>
</dbReference>
<keyword evidence="10" id="KW-1185">Reference proteome</keyword>
<dbReference type="EMBL" id="FP929052">
    <property type="protein sequence ID" value="CBL18334.1"/>
    <property type="molecule type" value="Genomic_DNA"/>
</dbReference>
<organism evidence="9 10">
    <name type="scientific">Ruminococcus champanellensis (strain DSM 18848 / JCM 17042 / KCTC 15320 / 18P13)</name>
    <dbReference type="NCBI Taxonomy" id="213810"/>
    <lineage>
        <taxon>Bacteria</taxon>
        <taxon>Bacillati</taxon>
        <taxon>Bacillota</taxon>
        <taxon>Clostridia</taxon>
        <taxon>Eubacteriales</taxon>
        <taxon>Oscillospiraceae</taxon>
        <taxon>Ruminococcus</taxon>
    </lineage>
</organism>
<dbReference type="FunFam" id="1.10.275.10:FF:000002">
    <property type="entry name" value="Argininosuccinate lyase"/>
    <property type="match status" value="1"/>
</dbReference>
<evidence type="ECO:0000259" key="7">
    <source>
        <dbReference type="Pfam" id="PF00206"/>
    </source>
</evidence>
<dbReference type="PRINTS" id="PR00149">
    <property type="entry name" value="FUMRATELYASE"/>
</dbReference>
<comment type="pathway">
    <text evidence="1 6">Amino-acid biosynthesis; L-arginine biosynthesis; L-arginine from L-ornithine and carbamoyl phosphate: step 3/3.</text>
</comment>
<dbReference type="KEGG" id="rch:RUM_23420"/>
<proteinExistence type="inferred from homology"/>
<dbReference type="AlphaFoldDB" id="D4LFD9"/>
<reference evidence="9 10" key="1">
    <citation type="submission" date="2010-03" db="EMBL/GenBank/DDBJ databases">
        <title>The genome sequence of Ruminococcus sp. 18P13.</title>
        <authorList>
            <consortium name="metaHIT consortium -- http://www.metahit.eu/"/>
            <person name="Pajon A."/>
            <person name="Turner K."/>
            <person name="Parkhill J."/>
            <person name="Bernalier A."/>
        </authorList>
    </citation>
    <scope>NUCLEOTIDE SEQUENCE [LARGE SCALE GENOMIC DNA]</scope>
    <source>
        <strain evidence="10">DSM 18848 / JCM 17042 / 18P13</strain>
    </source>
</reference>
<gene>
    <name evidence="6" type="primary">argH</name>
    <name evidence="9" type="ordered locus">RUM_23420</name>
</gene>
<dbReference type="Gene3D" id="1.20.200.10">
    <property type="entry name" value="Fumarase/aspartase (Central domain)"/>
    <property type="match status" value="1"/>
</dbReference>
<dbReference type="EC" id="4.3.2.1" evidence="2 6"/>
<dbReference type="UniPathway" id="UPA00068">
    <property type="reaction ID" value="UER00114"/>
</dbReference>
<dbReference type="Gene3D" id="1.10.275.10">
    <property type="entry name" value="Fumarase/aspartase (N-terminal domain)"/>
    <property type="match status" value="1"/>
</dbReference>
<comment type="subcellular location">
    <subcellularLocation>
        <location evidence="6">Cytoplasm</location>
    </subcellularLocation>
</comment>
<dbReference type="FunFam" id="1.10.40.30:FF:000001">
    <property type="entry name" value="Argininosuccinate lyase"/>
    <property type="match status" value="1"/>
</dbReference>
<comment type="catalytic activity">
    <reaction evidence="6">
        <text>2-(N(omega)-L-arginino)succinate = fumarate + L-arginine</text>
        <dbReference type="Rhea" id="RHEA:24020"/>
        <dbReference type="ChEBI" id="CHEBI:29806"/>
        <dbReference type="ChEBI" id="CHEBI:32682"/>
        <dbReference type="ChEBI" id="CHEBI:57472"/>
        <dbReference type="EC" id="4.3.2.1"/>
    </reaction>
</comment>
<dbReference type="InterPro" id="IPR008948">
    <property type="entry name" value="L-Aspartase-like"/>
</dbReference>
<dbReference type="PATRIC" id="fig|213810.4.peg.2233"/>
<keyword evidence="4 6" id="KW-0028">Amino-acid biosynthesis</keyword>
<evidence type="ECO:0000256" key="1">
    <source>
        <dbReference type="ARBA" id="ARBA00004941"/>
    </source>
</evidence>
<dbReference type="PANTHER" id="PTHR43814">
    <property type="entry name" value="ARGININOSUCCINATE LYASE"/>
    <property type="match status" value="1"/>
</dbReference>
<dbReference type="GeneID" id="83156987"/>
<accession>D4LFD9</accession>
<dbReference type="InterPro" id="IPR020557">
    <property type="entry name" value="Fumarate_lyase_CS"/>
</dbReference>
<evidence type="ECO:0000256" key="5">
    <source>
        <dbReference type="ARBA" id="ARBA00023239"/>
    </source>
</evidence>
<feature type="domain" description="Fumarate lyase N-terminal" evidence="7">
    <location>
        <begin position="7"/>
        <end position="301"/>
    </location>
</feature>
<evidence type="ECO:0000256" key="4">
    <source>
        <dbReference type="ARBA" id="ARBA00022605"/>
    </source>
</evidence>
<keyword evidence="6" id="KW-0963">Cytoplasm</keyword>
<evidence type="ECO:0000313" key="10">
    <source>
        <dbReference type="Proteomes" id="UP000007054"/>
    </source>
</evidence>
<evidence type="ECO:0000256" key="2">
    <source>
        <dbReference type="ARBA" id="ARBA00012338"/>
    </source>
</evidence>
<dbReference type="BioCyc" id="RCHA213810:RUM_RS11390-MONOMER"/>
<dbReference type="RefSeq" id="WP_015559240.1">
    <property type="nucleotide sequence ID" value="NC_021039.1"/>
</dbReference>
<dbReference type="GO" id="GO:0004056">
    <property type="term" value="F:argininosuccinate lyase activity"/>
    <property type="evidence" value="ECO:0007669"/>
    <property type="project" value="UniProtKB-UniRule"/>
</dbReference>
<dbReference type="Pfam" id="PF00206">
    <property type="entry name" value="Lyase_1"/>
    <property type="match status" value="1"/>
</dbReference>
<dbReference type="InterPro" id="IPR024083">
    <property type="entry name" value="Fumarase/histidase_N"/>
</dbReference>
<sequence>MAKLWAGRFSKEVDETVNAFNSSIAFDGRMYKQDITGSIAHATMLGDCGIISKEDSRQIIEGLQGILADLESGELELDPTAEDIHMFVEAELTKRLGDVGKRLHTARSRNDQVALDIRLYLREEMGEIRSLTAKLLHTLCDLAQQHLDTIMPGYTHLQRAQPITLGHHLMAYAQMLLRDYDRLLDTEKRMNYCPLGSCALAGTTYPIDRQQTAKLLGFTAPMANSLDGVSDRDSCVELANALALLMTHLSRFSEEIILWCSWEFKFIELDDAYATGSSIMPQKKNPDITELIRGKTGRVVGDLTTLLAMLKGLPLAYNKDMQEDKEAIFDAIDNVKLCLKTFTPMLATMRVLKDNMRAAAARGFINATDCADYLVKKGLPFRDAYKITGTLVAACIRQGLTLETLPLEQYREMHPLFGEDVYHAISLDTCVRERRSEGGPAPESVRRQIDLTRAQMEAWGI</sequence>
<evidence type="ECO:0000259" key="8">
    <source>
        <dbReference type="Pfam" id="PF14698"/>
    </source>
</evidence>
<dbReference type="HAMAP" id="MF_00006">
    <property type="entry name" value="Arg_succ_lyase"/>
    <property type="match status" value="1"/>
</dbReference>
<dbReference type="InterPro" id="IPR029419">
    <property type="entry name" value="Arg_succ_lyase_C"/>
</dbReference>
<dbReference type="Gene3D" id="1.10.40.30">
    <property type="entry name" value="Fumarase/aspartase (C-terminal domain)"/>
    <property type="match status" value="1"/>
</dbReference>
<dbReference type="InterPro" id="IPR000362">
    <property type="entry name" value="Fumarate_lyase_fam"/>
</dbReference>
<keyword evidence="5 6" id="KW-0456">Lyase</keyword>
<dbReference type="CDD" id="cd01359">
    <property type="entry name" value="Argininosuccinate_lyase"/>
    <property type="match status" value="1"/>
</dbReference>
<feature type="domain" description="Argininosuccinate lyase C-terminal" evidence="8">
    <location>
        <begin position="364"/>
        <end position="431"/>
    </location>
</feature>
<protein>
    <recommendedName>
        <fullName evidence="2 6">Argininosuccinate lyase</fullName>
        <shortName evidence="6">ASAL</shortName>
        <ecNumber evidence="2 6">4.3.2.1</ecNumber>
    </recommendedName>
    <alternativeName>
        <fullName evidence="6">Arginosuccinase</fullName>
    </alternativeName>
</protein>
<dbReference type="PRINTS" id="PR00145">
    <property type="entry name" value="ARGSUCLYASE"/>
</dbReference>
<dbReference type="FunFam" id="1.20.200.10:FF:000015">
    <property type="entry name" value="argininosuccinate lyase isoform X2"/>
    <property type="match status" value="1"/>
</dbReference>
<dbReference type="PANTHER" id="PTHR43814:SF1">
    <property type="entry name" value="ARGININOSUCCINATE LYASE"/>
    <property type="match status" value="1"/>
</dbReference>
<dbReference type="InterPro" id="IPR009049">
    <property type="entry name" value="Argininosuccinate_lyase"/>
</dbReference>